<dbReference type="HAMAP" id="MF_00036_B">
    <property type="entry name" value="Ala_tRNA_synth_B"/>
    <property type="match status" value="1"/>
</dbReference>
<evidence type="ECO:0000313" key="14">
    <source>
        <dbReference type="EMBL" id="EGN57932.1"/>
    </source>
</evidence>
<dbReference type="SUPFAM" id="SSF50447">
    <property type="entry name" value="Translation proteins"/>
    <property type="match status" value="1"/>
</dbReference>
<evidence type="ECO:0000256" key="7">
    <source>
        <dbReference type="ARBA" id="ARBA00022840"/>
    </source>
</evidence>
<dbReference type="InterPro" id="IPR018163">
    <property type="entry name" value="Thr/Ala-tRNA-synth_IIc_edit"/>
</dbReference>
<comment type="similarity">
    <text evidence="1 11">Belongs to the class-II aminoacyl-tRNA synthetase family.</text>
</comment>
<dbReference type="GO" id="GO:0002161">
    <property type="term" value="F:aminoacyl-tRNA deacylase activity"/>
    <property type="evidence" value="ECO:0007669"/>
    <property type="project" value="TreeGrafter"/>
</dbReference>
<dbReference type="Gene3D" id="3.30.54.20">
    <property type="match status" value="1"/>
</dbReference>
<keyword evidence="9 11" id="KW-0648">Protein biosynthesis</keyword>
<dbReference type="GO" id="GO:0008270">
    <property type="term" value="F:zinc ion binding"/>
    <property type="evidence" value="ECO:0007669"/>
    <property type="project" value="UniProtKB-UniRule"/>
</dbReference>
<feature type="domain" description="Alanyl-transfer RNA synthetases family profile" evidence="13">
    <location>
        <begin position="2"/>
        <end position="723"/>
    </location>
</feature>
<evidence type="ECO:0000256" key="1">
    <source>
        <dbReference type="ARBA" id="ARBA00008226"/>
    </source>
</evidence>
<dbReference type="Pfam" id="PF07973">
    <property type="entry name" value="tRNA_SAD"/>
    <property type="match status" value="1"/>
</dbReference>
<dbReference type="Gene3D" id="3.30.980.10">
    <property type="entry name" value="Threonyl-trna Synthetase, Chain A, domain 2"/>
    <property type="match status" value="1"/>
</dbReference>
<dbReference type="FunFam" id="3.10.310.40:FF:000001">
    <property type="entry name" value="Alanine--tRNA ligase"/>
    <property type="match status" value="1"/>
</dbReference>
<evidence type="ECO:0000259" key="13">
    <source>
        <dbReference type="PROSITE" id="PS50860"/>
    </source>
</evidence>
<dbReference type="AlphaFoldDB" id="F8NB24"/>
<dbReference type="FunFam" id="3.30.980.10:FF:000004">
    <property type="entry name" value="Alanine--tRNA ligase, cytoplasmic"/>
    <property type="match status" value="1"/>
</dbReference>
<feature type="coiled-coil region" evidence="12">
    <location>
        <begin position="738"/>
        <end position="765"/>
    </location>
</feature>
<dbReference type="RefSeq" id="WP_007575816.1">
    <property type="nucleotide sequence ID" value="NZ_BPTS01000002.1"/>
</dbReference>
<dbReference type="GO" id="GO:0000049">
    <property type="term" value="F:tRNA binding"/>
    <property type="evidence" value="ECO:0007669"/>
    <property type="project" value="UniProtKB-KW"/>
</dbReference>
<evidence type="ECO:0000256" key="3">
    <source>
        <dbReference type="ARBA" id="ARBA00022598"/>
    </source>
</evidence>
<comment type="catalytic activity">
    <reaction evidence="11">
        <text>tRNA(Ala) + L-alanine + ATP = L-alanyl-tRNA(Ala) + AMP + diphosphate</text>
        <dbReference type="Rhea" id="RHEA:12540"/>
        <dbReference type="Rhea" id="RHEA-COMP:9657"/>
        <dbReference type="Rhea" id="RHEA-COMP:9923"/>
        <dbReference type="ChEBI" id="CHEBI:30616"/>
        <dbReference type="ChEBI" id="CHEBI:33019"/>
        <dbReference type="ChEBI" id="CHEBI:57972"/>
        <dbReference type="ChEBI" id="CHEBI:78442"/>
        <dbReference type="ChEBI" id="CHEBI:78497"/>
        <dbReference type="ChEBI" id="CHEBI:456215"/>
        <dbReference type="EC" id="6.1.1.7"/>
    </reaction>
</comment>
<dbReference type="GO" id="GO:0006419">
    <property type="term" value="P:alanyl-tRNA aminoacylation"/>
    <property type="evidence" value="ECO:0007669"/>
    <property type="project" value="UniProtKB-UniRule"/>
</dbReference>
<dbReference type="InterPro" id="IPR012947">
    <property type="entry name" value="tRNA_SAD"/>
</dbReference>
<evidence type="ECO:0000256" key="2">
    <source>
        <dbReference type="ARBA" id="ARBA00022555"/>
    </source>
</evidence>
<dbReference type="FunFam" id="3.30.930.10:FF:000011">
    <property type="entry name" value="Alanine--tRNA ligase, cytoplasmic"/>
    <property type="match status" value="1"/>
</dbReference>
<evidence type="ECO:0000256" key="6">
    <source>
        <dbReference type="ARBA" id="ARBA00022833"/>
    </source>
</evidence>
<dbReference type="InterPro" id="IPR002318">
    <property type="entry name" value="Ala-tRNA-lgiase_IIc"/>
</dbReference>
<comment type="subcellular location">
    <subcellularLocation>
        <location evidence="11">Cytoplasm</location>
    </subcellularLocation>
</comment>
<comment type="domain">
    <text evidence="11">Consists of three domains; the N-terminal catalytic domain, the editing domain and the C-terminal C-Ala domain. The editing domain removes incorrectly charged amino acids, while the C-Ala domain, along with tRNA(Ala), serves as a bridge to cooperatively bring together the editing and aminoacylation centers thus stimulating deacylation of misacylated tRNAs.</text>
</comment>
<dbReference type="GO" id="GO:0005524">
    <property type="term" value="F:ATP binding"/>
    <property type="evidence" value="ECO:0007669"/>
    <property type="project" value="UniProtKB-UniRule"/>
</dbReference>
<name>F8NB24_9BACT</name>
<feature type="binding site" evidence="11">
    <location>
        <position position="680"/>
    </location>
    <ligand>
        <name>Zn(2+)</name>
        <dbReference type="ChEBI" id="CHEBI:29105"/>
    </ligand>
</feature>
<comment type="function">
    <text evidence="11">Catalyzes the attachment of alanine to tRNA(Ala) in a two-step reaction: alanine is first activated by ATP to form Ala-AMP and then transferred to the acceptor end of tRNA(Ala). Also edits incorrectly charged Ser-tRNA(Ala) and Gly-tRNA(Ala) via its editing domain.</text>
</comment>
<dbReference type="EC" id="6.1.1.7" evidence="11"/>
<keyword evidence="2 11" id="KW-0820">tRNA-binding</keyword>
<dbReference type="InterPro" id="IPR018164">
    <property type="entry name" value="Ala-tRNA-synth_IIc_N"/>
</dbReference>
<protein>
    <recommendedName>
        <fullName evidence="11">Alanine--tRNA ligase</fullName>
        <ecNumber evidence="11">6.1.1.7</ecNumber>
    </recommendedName>
    <alternativeName>
        <fullName evidence="11">Alanyl-tRNA synthetase</fullName>
        <shortName evidence="11">AlaRS</shortName>
    </alternativeName>
</protein>
<dbReference type="Pfam" id="PF02272">
    <property type="entry name" value="DHHA1"/>
    <property type="match status" value="1"/>
</dbReference>
<dbReference type="InterPro" id="IPR018162">
    <property type="entry name" value="Ala-tRNA-ligase_IIc_anticod-bd"/>
</dbReference>
<evidence type="ECO:0000256" key="5">
    <source>
        <dbReference type="ARBA" id="ARBA00022741"/>
    </source>
</evidence>
<gene>
    <name evidence="11" type="primary">alaS</name>
    <name evidence="14" type="ORF">Premu_2578</name>
</gene>
<keyword evidence="7 11" id="KW-0067">ATP-binding</keyword>
<evidence type="ECO:0000256" key="4">
    <source>
        <dbReference type="ARBA" id="ARBA00022723"/>
    </source>
</evidence>
<dbReference type="OrthoDB" id="9803884at2"/>
<dbReference type="GO" id="GO:0004813">
    <property type="term" value="F:alanine-tRNA ligase activity"/>
    <property type="evidence" value="ECO:0007669"/>
    <property type="project" value="UniProtKB-UniRule"/>
</dbReference>
<dbReference type="InterPro" id="IPR050058">
    <property type="entry name" value="Ala-tRNA_ligase"/>
</dbReference>
<evidence type="ECO:0000313" key="15">
    <source>
        <dbReference type="Proteomes" id="UP000002772"/>
    </source>
</evidence>
<evidence type="ECO:0000256" key="9">
    <source>
        <dbReference type="ARBA" id="ARBA00022917"/>
    </source>
</evidence>
<evidence type="ECO:0000256" key="11">
    <source>
        <dbReference type="HAMAP-Rule" id="MF_00036"/>
    </source>
</evidence>
<dbReference type="eggNOG" id="COG0013">
    <property type="taxonomic scope" value="Bacteria"/>
</dbReference>
<keyword evidence="11" id="KW-0963">Cytoplasm</keyword>
<keyword evidence="3 11" id="KW-0436">Ligase</keyword>
<dbReference type="PANTHER" id="PTHR11777:SF9">
    <property type="entry name" value="ALANINE--TRNA LIGASE, CYTOPLASMIC"/>
    <property type="match status" value="1"/>
</dbReference>
<dbReference type="Proteomes" id="UP000002772">
    <property type="component" value="Unassembled WGS sequence"/>
</dbReference>
<keyword evidence="15" id="KW-1185">Reference proteome</keyword>
<proteinExistence type="inferred from homology"/>
<comment type="cofactor">
    <cofactor evidence="11">
        <name>Zn(2+)</name>
        <dbReference type="ChEBI" id="CHEBI:29105"/>
    </cofactor>
    <text evidence="11">Binds 1 zinc ion per subunit.</text>
</comment>
<dbReference type="CDD" id="cd00673">
    <property type="entry name" value="AlaRS_core"/>
    <property type="match status" value="1"/>
</dbReference>
<evidence type="ECO:0000256" key="12">
    <source>
        <dbReference type="SAM" id="Coils"/>
    </source>
</evidence>
<keyword evidence="6 11" id="KW-0862">Zinc</keyword>
<dbReference type="InterPro" id="IPR018165">
    <property type="entry name" value="Ala-tRNA-synth_IIc_core"/>
</dbReference>
<dbReference type="SUPFAM" id="SSF55186">
    <property type="entry name" value="ThrRS/AlaRS common domain"/>
    <property type="match status" value="1"/>
</dbReference>
<dbReference type="SMART" id="SM00863">
    <property type="entry name" value="tRNA_SAD"/>
    <property type="match status" value="1"/>
</dbReference>
<keyword evidence="8 11" id="KW-0694">RNA-binding</keyword>
<keyword evidence="4 11" id="KW-0479">Metal-binding</keyword>
<keyword evidence="10 11" id="KW-0030">Aminoacyl-tRNA synthetase</keyword>
<dbReference type="STRING" id="688246.Premu_2578"/>
<dbReference type="HOGENOM" id="CLU_004485_1_1_10"/>
<dbReference type="PROSITE" id="PS50860">
    <property type="entry name" value="AA_TRNA_LIGASE_II_ALA"/>
    <property type="match status" value="1"/>
</dbReference>
<dbReference type="InterPro" id="IPR023033">
    <property type="entry name" value="Ala_tRNA_ligase_euk/bac"/>
</dbReference>
<dbReference type="FunFam" id="3.30.54.20:FF:000001">
    <property type="entry name" value="Alanine--tRNA ligase"/>
    <property type="match status" value="1"/>
</dbReference>
<dbReference type="PANTHER" id="PTHR11777">
    <property type="entry name" value="ALANYL-TRNA SYNTHETASE"/>
    <property type="match status" value="1"/>
</dbReference>
<organism evidence="14 15">
    <name type="scientific">Hallella multisaccharivorax DSM 17128</name>
    <dbReference type="NCBI Taxonomy" id="688246"/>
    <lineage>
        <taxon>Bacteria</taxon>
        <taxon>Pseudomonadati</taxon>
        <taxon>Bacteroidota</taxon>
        <taxon>Bacteroidia</taxon>
        <taxon>Bacteroidales</taxon>
        <taxon>Prevotellaceae</taxon>
        <taxon>Hallella</taxon>
    </lineage>
</organism>
<dbReference type="GO" id="GO:0005737">
    <property type="term" value="C:cytoplasm"/>
    <property type="evidence" value="ECO:0007669"/>
    <property type="project" value="UniProtKB-SubCell"/>
</dbReference>
<feature type="binding site" evidence="11">
    <location>
        <position position="582"/>
    </location>
    <ligand>
        <name>Zn(2+)</name>
        <dbReference type="ChEBI" id="CHEBI:29105"/>
    </ligand>
</feature>
<accession>F8NB24</accession>
<dbReference type="Pfam" id="PF01411">
    <property type="entry name" value="tRNA-synt_2c"/>
    <property type="match status" value="1"/>
</dbReference>
<dbReference type="Gene3D" id="3.30.930.10">
    <property type="entry name" value="Bira Bifunctional Protein, Domain 2"/>
    <property type="match status" value="1"/>
</dbReference>
<dbReference type="Gene3D" id="2.40.30.130">
    <property type="match status" value="1"/>
</dbReference>
<dbReference type="InterPro" id="IPR009000">
    <property type="entry name" value="Transl_B-barrel_sf"/>
</dbReference>
<dbReference type="SUPFAM" id="SSF55681">
    <property type="entry name" value="Class II aaRS and biotin synthetases"/>
    <property type="match status" value="1"/>
</dbReference>
<sequence>MMTANEIRDSYLKFFESKGHVIVPSAPIVVKDDPTLMFTNAGMNQWKDIILGTKDPHPCRRTDSQKCLRVSGKHNDLEEVGRDSALSHHTMFEMLGNWSFGDYFKEGAIDYAFEYLVNVLHLDPKDLYVTVFEGDPSENISRDDEAAKYWEKHFPKNHIVNGNKHDNFWEMGDTGPCGPCSEIHIDFRPKEEKKKVPGEQLVNKDHPQVIEIWNIVFMQFNRKADGSLEPLKMHVIDTGLGFERLVRLLQGKSSNYDTDIFTPIIEEIERLSGHKYNHTFPEGANGEGVNAEEKVDIAIRVVADHLRAVAFAIADGQLPSNAKAGYVIRRILRRAVRYAYTFLNQKEAFMYKLVPVLVAEMGSAYPELKTQQELIAKVMKQEENSFLRTLDRGISLLTVDMEELKAAGKKELEGEKAFRLFDTYGFPLDLTELICGENGFSVDENGFNEEMTKQKERARNAAAVENSDWVSVSEGEQEFVGYDTDACDAHILRYRKVTQKKNVFFEVVLDQTPFYGEMGGQVGDKGKFVFADETIDVVDTKRENNQSIHIIKKLPADITADLRAEVDIAKREGSACNHTATHLLDYALKQVLGEQTEQRGSYVDENVLRFDFNYFQKVSPEQIRQVERIVNKMIREDLPLDEHRDTPIEEAKKLGAVALFGEKYGDKVRVVRFGPSAEFCGGIHVKSTGHIGFFKIIAESSIAAGIRRVEALTGEAAEEAIYAVEDTLDTIKGMFNNAKDLQKTIQKSIDENTGLKKQVEQFQAQVVQQMCDHLVAGANEMNGVKVVKAVVPFDANNAKDLVFKIRERLPERLVCAIGSNAHDKPMISVMFSDDMVKDRRLNAGQIVREAAKLIKGGGGGQPHYAQAGGKDLDGLNAAVEKVVELCDL</sequence>
<dbReference type="InterPro" id="IPR045864">
    <property type="entry name" value="aa-tRNA-synth_II/BPL/LPL"/>
</dbReference>
<reference evidence="15" key="1">
    <citation type="journal article" date="2011" name="Stand. Genomic Sci.">
        <title>Non-contiguous finished genome sequence of the opportunistic oral pathogen Prevotella multisaccharivorax type strain (PPPA20).</title>
        <authorList>
            <person name="Pati A."/>
            <person name="Gronow S."/>
            <person name="Lu M."/>
            <person name="Lapidus A."/>
            <person name="Nolan M."/>
            <person name="Lucas S."/>
            <person name="Hammon N."/>
            <person name="Deshpande S."/>
            <person name="Cheng J.F."/>
            <person name="Tapia R."/>
            <person name="Han C."/>
            <person name="Goodwin L."/>
            <person name="Pitluck S."/>
            <person name="Liolios K."/>
            <person name="Pagani I."/>
            <person name="Mavromatis K."/>
            <person name="Mikhailova N."/>
            <person name="Huntemann M."/>
            <person name="Chen A."/>
            <person name="Palaniappan K."/>
            <person name="Land M."/>
            <person name="Hauser L."/>
            <person name="Detter J.C."/>
            <person name="Brambilla E.M."/>
            <person name="Rohde M."/>
            <person name="Goker M."/>
            <person name="Woyke T."/>
            <person name="Bristow J."/>
            <person name="Eisen J.A."/>
            <person name="Markowitz V."/>
            <person name="Hugenholtz P."/>
            <person name="Kyrpides N.C."/>
            <person name="Klenk H.P."/>
            <person name="Ivanova N."/>
        </authorList>
    </citation>
    <scope>NUCLEOTIDE SEQUENCE [LARGE SCALE GENOMIC DNA]</scope>
    <source>
        <strain evidence="15">DSM 17128</strain>
    </source>
</reference>
<evidence type="ECO:0000256" key="10">
    <source>
        <dbReference type="ARBA" id="ARBA00023146"/>
    </source>
</evidence>
<dbReference type="SUPFAM" id="SSF101353">
    <property type="entry name" value="Putative anticodon-binding domain of alanyl-tRNA synthetase (AlaRS)"/>
    <property type="match status" value="1"/>
</dbReference>
<dbReference type="InterPro" id="IPR003156">
    <property type="entry name" value="DHHA1_dom"/>
</dbReference>
<dbReference type="NCBIfam" id="TIGR00344">
    <property type="entry name" value="alaS"/>
    <property type="match status" value="1"/>
</dbReference>
<feature type="binding site" evidence="11">
    <location>
        <position position="684"/>
    </location>
    <ligand>
        <name>Zn(2+)</name>
        <dbReference type="ChEBI" id="CHEBI:29105"/>
    </ligand>
</feature>
<dbReference type="PRINTS" id="PR00980">
    <property type="entry name" value="TRNASYNTHALA"/>
</dbReference>
<feature type="binding site" evidence="11">
    <location>
        <position position="578"/>
    </location>
    <ligand>
        <name>Zn(2+)</name>
        <dbReference type="ChEBI" id="CHEBI:29105"/>
    </ligand>
</feature>
<keyword evidence="5 11" id="KW-0547">Nucleotide-binding</keyword>
<dbReference type="Gene3D" id="3.10.310.40">
    <property type="match status" value="1"/>
</dbReference>
<dbReference type="EMBL" id="GL945017">
    <property type="protein sequence ID" value="EGN57932.1"/>
    <property type="molecule type" value="Genomic_DNA"/>
</dbReference>
<keyword evidence="12" id="KW-0175">Coiled coil</keyword>
<evidence type="ECO:0000256" key="8">
    <source>
        <dbReference type="ARBA" id="ARBA00022884"/>
    </source>
</evidence>